<accession>A0A939S2V8</accession>
<dbReference type="Proteomes" id="UP000664702">
    <property type="component" value="Chromosome"/>
</dbReference>
<proteinExistence type="predicted"/>
<dbReference type="AlphaFoldDB" id="A0A939S2V8"/>
<evidence type="ECO:0000313" key="3">
    <source>
        <dbReference type="Proteomes" id="UP000664702"/>
    </source>
</evidence>
<protein>
    <submittedName>
        <fullName evidence="1">Uncharacterized protein</fullName>
    </submittedName>
</protein>
<dbReference type="EMBL" id="JAGEMI010000001">
    <property type="protein sequence ID" value="MBO1864924.1"/>
    <property type="molecule type" value="Genomic_DNA"/>
</dbReference>
<dbReference type="KEGG" id="bban:J4G43_027680"/>
<organism evidence="1">
    <name type="scientific">Bradyrhizobium barranii subsp. barranii</name>
    <dbReference type="NCBI Taxonomy" id="2823807"/>
    <lineage>
        <taxon>Bacteria</taxon>
        <taxon>Pseudomonadati</taxon>
        <taxon>Pseudomonadota</taxon>
        <taxon>Alphaproteobacteria</taxon>
        <taxon>Hyphomicrobiales</taxon>
        <taxon>Nitrobacteraceae</taxon>
        <taxon>Bradyrhizobium</taxon>
        <taxon>Bradyrhizobium barranii</taxon>
    </lineage>
</organism>
<sequence>MIATLPRLISAFDRRFPKLRDPERAHGACCLISGLFAAEVPGARVVYLLGSRRYFPDRVDDYPAKDPFYFHAVAVVRGQAFDWTRRQLDPRAAHPFVQPAAELRRDWIRLGRSPEVLGL</sequence>
<dbReference type="RefSeq" id="WP_208086896.1">
    <property type="nucleotide sequence ID" value="NZ_CP086136.1"/>
</dbReference>
<gene>
    <name evidence="2" type="ORF">J4G43_027680</name>
    <name evidence="1" type="ORF">J4G43_29670</name>
</gene>
<reference evidence="2 3" key="2">
    <citation type="journal article" date="2022" name="Int. J. Syst. Evol. Microbiol.">
        <title>Strains of Bradyrhizobium barranii sp. nov. associated with legumes native to Canada are symbionts of soybeans and belong to different subspecies (subsp. barranii subsp. nov. and subsp. apii subsp. nov.) and symbiovars (sv. glycinearum and sv. septentrionale).</title>
        <authorList>
            <person name="Bromfield E.S.P."/>
            <person name="Cloutier S."/>
            <person name="Wasai-Hara S."/>
            <person name="Minamisawa K."/>
        </authorList>
    </citation>
    <scope>NUCLEOTIDE SEQUENCE [LARGE SCALE GENOMIC DNA]</scope>
    <source>
        <strain evidence="2 3">144S4</strain>
    </source>
</reference>
<reference evidence="1" key="1">
    <citation type="submission" date="2021-03" db="EMBL/GenBank/DDBJ databases">
        <title>Whole Genome Sequence of Bradyrhizobium sp. Strain 144S4.</title>
        <authorList>
            <person name="Bromfield E.S.P."/>
            <person name="Cloutier S."/>
        </authorList>
    </citation>
    <scope>NUCLEOTIDE SEQUENCE [LARGE SCALE GENOMIC DNA]</scope>
    <source>
        <strain evidence="1">144S4</strain>
    </source>
</reference>
<evidence type="ECO:0000313" key="1">
    <source>
        <dbReference type="EMBL" id="MBO1864924.1"/>
    </source>
</evidence>
<evidence type="ECO:0000313" key="2">
    <source>
        <dbReference type="EMBL" id="UEM08560.1"/>
    </source>
</evidence>
<name>A0A939S2V8_9BRAD</name>
<dbReference type="EMBL" id="CP086136">
    <property type="protein sequence ID" value="UEM08560.1"/>
    <property type="molecule type" value="Genomic_DNA"/>
</dbReference>